<evidence type="ECO:0000256" key="1">
    <source>
        <dbReference type="SAM" id="Phobius"/>
    </source>
</evidence>
<feature type="transmembrane region" description="Helical" evidence="1">
    <location>
        <begin position="91"/>
        <end position="115"/>
    </location>
</feature>
<gene>
    <name evidence="2" type="ORF">A4R43_10715</name>
</gene>
<keyword evidence="3" id="KW-1185">Reference proteome</keyword>
<sequence length="204" mass="21928">MHLIGMIASRGVAAMDTEETAPSPLACPQCREVDQVQHVPAAHQGGRMSYQGLGPAYTGNTGYATPYHGVATSAVSSALNPMPPVRGASGYLVLGVLSTIFAGIALLVSLSLTLAGDGMSVIGLFWTWIWPALGVGMSVLGYLQYTHRSRANAEMRRGSQRVLDVWSRAWFCHRCGVVFFPDGGQAIPLPAFRAYLWQIGDYRV</sequence>
<keyword evidence="1" id="KW-1133">Transmembrane helix</keyword>
<evidence type="ECO:0000313" key="3">
    <source>
        <dbReference type="Proteomes" id="UP000250434"/>
    </source>
</evidence>
<name>A0A344L4I5_9PSEU</name>
<dbReference type="KEGG" id="aab:A4R43_10715"/>
<protein>
    <submittedName>
        <fullName evidence="2">Uncharacterized protein</fullName>
    </submittedName>
</protein>
<organism evidence="2 3">
    <name type="scientific">Amycolatopsis albispora</name>
    <dbReference type="NCBI Taxonomy" id="1804986"/>
    <lineage>
        <taxon>Bacteria</taxon>
        <taxon>Bacillati</taxon>
        <taxon>Actinomycetota</taxon>
        <taxon>Actinomycetes</taxon>
        <taxon>Pseudonocardiales</taxon>
        <taxon>Pseudonocardiaceae</taxon>
        <taxon>Amycolatopsis</taxon>
    </lineage>
</organism>
<proteinExistence type="predicted"/>
<evidence type="ECO:0000313" key="2">
    <source>
        <dbReference type="EMBL" id="AXB42959.1"/>
    </source>
</evidence>
<accession>A0A344L4I5</accession>
<reference evidence="2 3" key="1">
    <citation type="submission" date="2016-04" db="EMBL/GenBank/DDBJ databases">
        <title>Complete genome sequence and analysis of deep-sea sediment isolate, Amycolatopsis sp. WP1.</title>
        <authorList>
            <person name="Wang H."/>
            <person name="Chen S."/>
            <person name="Wu Q."/>
        </authorList>
    </citation>
    <scope>NUCLEOTIDE SEQUENCE [LARGE SCALE GENOMIC DNA]</scope>
    <source>
        <strain evidence="2 3">WP1</strain>
    </source>
</reference>
<dbReference type="OrthoDB" id="4546454at2"/>
<dbReference type="Proteomes" id="UP000250434">
    <property type="component" value="Chromosome"/>
</dbReference>
<feature type="transmembrane region" description="Helical" evidence="1">
    <location>
        <begin position="121"/>
        <end position="143"/>
    </location>
</feature>
<keyword evidence="1" id="KW-0812">Transmembrane</keyword>
<dbReference type="AlphaFoldDB" id="A0A344L4I5"/>
<dbReference type="EMBL" id="CP015163">
    <property type="protein sequence ID" value="AXB42959.1"/>
    <property type="molecule type" value="Genomic_DNA"/>
</dbReference>
<keyword evidence="1" id="KW-0472">Membrane</keyword>